<dbReference type="SUPFAM" id="SSF53901">
    <property type="entry name" value="Thiolase-like"/>
    <property type="match status" value="1"/>
</dbReference>
<name>A0A7S0YEV0_9CHLO</name>
<dbReference type="InterPro" id="IPR012392">
    <property type="entry name" value="3-ktacl-CoA_syn"/>
</dbReference>
<evidence type="ECO:0000313" key="2">
    <source>
        <dbReference type="EMBL" id="CAD8772489.1"/>
    </source>
</evidence>
<proteinExistence type="predicted"/>
<gene>
    <name evidence="2" type="ORF">PPAR00522_LOCUS8894</name>
</gene>
<dbReference type="Gene3D" id="3.40.47.10">
    <property type="match status" value="1"/>
</dbReference>
<dbReference type="PANTHER" id="PTHR31561">
    <property type="entry name" value="3-KETOACYL-COA SYNTHASE"/>
    <property type="match status" value="1"/>
</dbReference>
<protein>
    <recommendedName>
        <fullName evidence="1">FAE domain-containing protein</fullName>
    </recommendedName>
</protein>
<dbReference type="GO" id="GO:0006633">
    <property type="term" value="P:fatty acid biosynthetic process"/>
    <property type="evidence" value="ECO:0007669"/>
    <property type="project" value="InterPro"/>
</dbReference>
<dbReference type="InterPro" id="IPR013601">
    <property type="entry name" value="FAE1_typ3_polyketide_synth"/>
</dbReference>
<dbReference type="EMBL" id="HBFM01014244">
    <property type="protein sequence ID" value="CAD8772489.1"/>
    <property type="molecule type" value="Transcribed_RNA"/>
</dbReference>
<dbReference type="GO" id="GO:0016747">
    <property type="term" value="F:acyltransferase activity, transferring groups other than amino-acyl groups"/>
    <property type="evidence" value="ECO:0007669"/>
    <property type="project" value="InterPro"/>
</dbReference>
<organism evidence="2">
    <name type="scientific">Polytomella parva</name>
    <dbReference type="NCBI Taxonomy" id="51329"/>
    <lineage>
        <taxon>Eukaryota</taxon>
        <taxon>Viridiplantae</taxon>
        <taxon>Chlorophyta</taxon>
        <taxon>core chlorophytes</taxon>
        <taxon>Chlorophyceae</taxon>
        <taxon>CS clade</taxon>
        <taxon>Chlamydomonadales</taxon>
        <taxon>Chlamydomonadaceae</taxon>
        <taxon>Polytomella</taxon>
    </lineage>
</organism>
<dbReference type="GO" id="GO:0016020">
    <property type="term" value="C:membrane"/>
    <property type="evidence" value="ECO:0007669"/>
    <property type="project" value="InterPro"/>
</dbReference>
<sequence length="230" mass="25129">MWKVYVKSGLGPSTTYLPESLHFKYNKVPKSDVNSSLTEGFEVMTGAVDEVMGRLNLDAKDVDILLTSNSIFCHTPSLASMLVNHYGMRSDVASYHCGGMGCSNGTIGVGLARDMLKAHPNSVCLLVFCEILSHSIYLGFDKSRIVANVIFRMGGAAAVLSNRADLIRKAKYRLEHCVRCSTAASDESFRSVKWGPDSDGFNGMYLDKSIIREAGICLEKCIRSITPKVA</sequence>
<dbReference type="Pfam" id="PF08392">
    <property type="entry name" value="FAE1_CUT1_RppA"/>
    <property type="match status" value="1"/>
</dbReference>
<accession>A0A7S0YEV0</accession>
<dbReference type="AlphaFoldDB" id="A0A7S0YEV0"/>
<feature type="domain" description="FAE" evidence="1">
    <location>
        <begin position="2"/>
        <end position="229"/>
    </location>
</feature>
<dbReference type="InterPro" id="IPR016039">
    <property type="entry name" value="Thiolase-like"/>
</dbReference>
<reference evidence="2" key="1">
    <citation type="submission" date="2021-01" db="EMBL/GenBank/DDBJ databases">
        <authorList>
            <person name="Corre E."/>
            <person name="Pelletier E."/>
            <person name="Niang G."/>
            <person name="Scheremetjew M."/>
            <person name="Finn R."/>
            <person name="Kale V."/>
            <person name="Holt S."/>
            <person name="Cochrane G."/>
            <person name="Meng A."/>
            <person name="Brown T."/>
            <person name="Cohen L."/>
        </authorList>
    </citation>
    <scope>NUCLEOTIDE SEQUENCE</scope>
    <source>
        <strain evidence="2">SAG 63-3</strain>
    </source>
</reference>
<evidence type="ECO:0000259" key="1">
    <source>
        <dbReference type="Pfam" id="PF08392"/>
    </source>
</evidence>